<gene>
    <name evidence="4" type="ORF">AGERDE_LOCUS10327</name>
</gene>
<dbReference type="Pfam" id="PF03266">
    <property type="entry name" value="NTPase_1"/>
    <property type="match status" value="1"/>
</dbReference>
<dbReference type="EMBL" id="CAJVPL010003132">
    <property type="protein sequence ID" value="CAG8626777.1"/>
    <property type="molecule type" value="Genomic_DNA"/>
</dbReference>
<dbReference type="Proteomes" id="UP000789831">
    <property type="component" value="Unassembled WGS sequence"/>
</dbReference>
<evidence type="ECO:0000313" key="5">
    <source>
        <dbReference type="Proteomes" id="UP000789831"/>
    </source>
</evidence>
<keyword evidence="5" id="KW-1185">Reference proteome</keyword>
<evidence type="ECO:0000256" key="3">
    <source>
        <dbReference type="ARBA" id="ARBA00022840"/>
    </source>
</evidence>
<protein>
    <submittedName>
        <fullName evidence="4">9744_t:CDS:1</fullName>
    </submittedName>
</protein>
<dbReference type="InterPro" id="IPR027417">
    <property type="entry name" value="P-loop_NTPase"/>
</dbReference>
<reference evidence="4" key="1">
    <citation type="submission" date="2021-06" db="EMBL/GenBank/DDBJ databases">
        <authorList>
            <person name="Kallberg Y."/>
            <person name="Tangrot J."/>
            <person name="Rosling A."/>
        </authorList>
    </citation>
    <scope>NUCLEOTIDE SEQUENCE</scope>
    <source>
        <strain evidence="4">MT106</strain>
    </source>
</reference>
<sequence>MSVSIFLTGSPRTGKTTIIKKIVNNLQRKYPPTKLFIQGFYTEEVVSASSSSRKRIGFDLITINSTEPGSREILARKANNWPPNYNLPENAPRVGEYIVETTHWSHVAISSITPPQPEKEPQQQHNPQKRLIVIDEIGKMESFSDEFIHVAEQVIFGESDAVGDERNYCVLGTVTLRDCSALDVSIKKKAGFRLRSHDDVNKSIRVVEVTRENRDLLEVTPMVSDLRRFVERFVQVYQAPNEHQERNFLIILKSNILPGQELWLAYKRRTATTTSQYNETAALKTWEDAPTSACGMDAFVTLLTSVSYNLQLFECLAEILTPRRELVMRWMAPYLHRHNKYDFEEDSWLCDPWGSGYWTEDTRELNLRRDMIHCLDILRQFNGREDVIAEALAILEEKDVSVYLKAYCQG</sequence>
<name>A0A9N9D6A4_9GLOM</name>
<organism evidence="4 5">
    <name type="scientific">Ambispora gerdemannii</name>
    <dbReference type="NCBI Taxonomy" id="144530"/>
    <lineage>
        <taxon>Eukaryota</taxon>
        <taxon>Fungi</taxon>
        <taxon>Fungi incertae sedis</taxon>
        <taxon>Mucoromycota</taxon>
        <taxon>Glomeromycotina</taxon>
        <taxon>Glomeromycetes</taxon>
        <taxon>Archaeosporales</taxon>
        <taxon>Ambisporaceae</taxon>
        <taxon>Ambispora</taxon>
    </lineage>
</organism>
<dbReference type="GO" id="GO:0017111">
    <property type="term" value="F:ribonucleoside triphosphate phosphatase activity"/>
    <property type="evidence" value="ECO:0007669"/>
    <property type="project" value="InterPro"/>
</dbReference>
<evidence type="ECO:0000256" key="1">
    <source>
        <dbReference type="ARBA" id="ARBA00022741"/>
    </source>
</evidence>
<dbReference type="SUPFAM" id="SSF52540">
    <property type="entry name" value="P-loop containing nucleoside triphosphate hydrolases"/>
    <property type="match status" value="1"/>
</dbReference>
<keyword evidence="2" id="KW-0378">Hydrolase</keyword>
<proteinExistence type="predicted"/>
<keyword evidence="1" id="KW-0547">Nucleotide-binding</keyword>
<keyword evidence="3" id="KW-0067">ATP-binding</keyword>
<dbReference type="PANTHER" id="PTHR43146">
    <property type="entry name" value="CANCER-RELATED NUCLEOSIDE-TRIPHOSPHATASE"/>
    <property type="match status" value="1"/>
</dbReference>
<comment type="caution">
    <text evidence="4">The sequence shown here is derived from an EMBL/GenBank/DDBJ whole genome shotgun (WGS) entry which is preliminary data.</text>
</comment>
<dbReference type="OrthoDB" id="2307923at2759"/>
<dbReference type="GO" id="GO:0005524">
    <property type="term" value="F:ATP binding"/>
    <property type="evidence" value="ECO:0007669"/>
    <property type="project" value="UniProtKB-KW"/>
</dbReference>
<evidence type="ECO:0000313" key="4">
    <source>
        <dbReference type="EMBL" id="CAG8626777.1"/>
    </source>
</evidence>
<accession>A0A9N9D6A4</accession>
<dbReference type="Gene3D" id="3.40.50.300">
    <property type="entry name" value="P-loop containing nucleotide triphosphate hydrolases"/>
    <property type="match status" value="1"/>
</dbReference>
<dbReference type="InterPro" id="IPR004948">
    <property type="entry name" value="Nuc-triphosphatase_THEP1"/>
</dbReference>
<dbReference type="AlphaFoldDB" id="A0A9N9D6A4"/>
<evidence type="ECO:0000256" key="2">
    <source>
        <dbReference type="ARBA" id="ARBA00022801"/>
    </source>
</evidence>
<dbReference type="PANTHER" id="PTHR43146:SF1">
    <property type="entry name" value="CANCER-RELATED NUCLEOSIDE-TRIPHOSPHATASE"/>
    <property type="match status" value="1"/>
</dbReference>